<feature type="domain" description="N-acetyltransferase" evidence="1">
    <location>
        <begin position="157"/>
        <end position="301"/>
    </location>
</feature>
<protein>
    <submittedName>
        <fullName evidence="2">GNAT family N-acetyltransferase</fullName>
    </submittedName>
</protein>
<dbReference type="EMBL" id="BAAAJE010000030">
    <property type="protein sequence ID" value="GAA1161693.1"/>
    <property type="molecule type" value="Genomic_DNA"/>
</dbReference>
<dbReference type="SUPFAM" id="SSF55729">
    <property type="entry name" value="Acyl-CoA N-acyltransferases (Nat)"/>
    <property type="match status" value="1"/>
</dbReference>
<organism evidence="2 3">
    <name type="scientific">Nocardioides aquiterrae</name>
    <dbReference type="NCBI Taxonomy" id="203799"/>
    <lineage>
        <taxon>Bacteria</taxon>
        <taxon>Bacillati</taxon>
        <taxon>Actinomycetota</taxon>
        <taxon>Actinomycetes</taxon>
        <taxon>Propionibacteriales</taxon>
        <taxon>Nocardioidaceae</taxon>
        <taxon>Nocardioides</taxon>
    </lineage>
</organism>
<evidence type="ECO:0000313" key="2">
    <source>
        <dbReference type="EMBL" id="GAA1161693.1"/>
    </source>
</evidence>
<dbReference type="PROSITE" id="PS51186">
    <property type="entry name" value="GNAT"/>
    <property type="match status" value="1"/>
</dbReference>
<dbReference type="InterPro" id="IPR016181">
    <property type="entry name" value="Acyl_CoA_acyltransferase"/>
</dbReference>
<dbReference type="Gene3D" id="3.40.630.30">
    <property type="match status" value="1"/>
</dbReference>
<dbReference type="Proteomes" id="UP001499979">
    <property type="component" value="Unassembled WGS sequence"/>
</dbReference>
<dbReference type="Pfam" id="PF08445">
    <property type="entry name" value="FR47"/>
    <property type="match status" value="1"/>
</dbReference>
<keyword evidence="3" id="KW-1185">Reference proteome</keyword>
<dbReference type="InterPro" id="IPR013653">
    <property type="entry name" value="GCN5-like_dom"/>
</dbReference>
<reference evidence="3" key="1">
    <citation type="journal article" date="2019" name="Int. J. Syst. Evol. Microbiol.">
        <title>The Global Catalogue of Microorganisms (GCM) 10K type strain sequencing project: providing services to taxonomists for standard genome sequencing and annotation.</title>
        <authorList>
            <consortium name="The Broad Institute Genomics Platform"/>
            <consortium name="The Broad Institute Genome Sequencing Center for Infectious Disease"/>
            <person name="Wu L."/>
            <person name="Ma J."/>
        </authorList>
    </citation>
    <scope>NUCLEOTIDE SEQUENCE [LARGE SCALE GENOMIC DNA]</scope>
    <source>
        <strain evidence="3">JCM 11813</strain>
    </source>
</reference>
<gene>
    <name evidence="2" type="ORF">GCM10009606_44600</name>
</gene>
<dbReference type="InterPro" id="IPR000182">
    <property type="entry name" value="GNAT_dom"/>
</dbReference>
<evidence type="ECO:0000259" key="1">
    <source>
        <dbReference type="PROSITE" id="PS51186"/>
    </source>
</evidence>
<sequence length="301" mass="32798">MTADPGWLTFRMPLEFTDDPAAFLDATRDHLAADPVQTTVIATVTARYAAGTGSPAPYRWWVIARGDRGQVTGVGMRTAPFAPYPLYLLPMPDDAALELARVLHERGEVVSAVNGALPTARVVADETARLSGRTAVVDEHLRLFELGELVVPPAPVGRLRPATRADAELGRAWFRAFGTDAAEQAGREGTHAMEEFSLEMITARIDDGLIWLWEDETGTPVHLTAANLPANGVTRIGPVYTPREQRGRGFASRAVAEVSRGYLEQGIRCCLFTDQANPTSNRIYQVIGYEPVVDMVSLLVE</sequence>
<proteinExistence type="predicted"/>
<accession>A0ABP4FC83</accession>
<name>A0ABP4FC83_9ACTN</name>
<evidence type="ECO:0000313" key="3">
    <source>
        <dbReference type="Proteomes" id="UP001499979"/>
    </source>
</evidence>
<comment type="caution">
    <text evidence="2">The sequence shown here is derived from an EMBL/GenBank/DDBJ whole genome shotgun (WGS) entry which is preliminary data.</text>
</comment>